<keyword evidence="2" id="KW-1185">Reference proteome</keyword>
<dbReference type="EMBL" id="KN846960">
    <property type="protein sequence ID" value="KIW66204.1"/>
    <property type="molecule type" value="Genomic_DNA"/>
</dbReference>
<accession>A0A0D2G269</accession>
<sequence length="189" mass="21130">MKRTRSSIGVRCTLWLKRIEASSAQRIIGGRSDTTSTTMRRDSTRIGQSSICASPSTFNETSVNSMGMMRTIRPTWNSSRPTDDLSASGNWDEFADTGFPQQPHQVSLNLSAWFGRSGSMVCTREKSGVDGEESQVYVYGVVFGGSSASRSNVMNLFTEEMKPWFESALAFDPDWKEHPIDFDRRFLLG</sequence>
<organism evidence="1 2">
    <name type="scientific">Phialophora macrospora</name>
    <dbReference type="NCBI Taxonomy" id="1851006"/>
    <lineage>
        <taxon>Eukaryota</taxon>
        <taxon>Fungi</taxon>
        <taxon>Dikarya</taxon>
        <taxon>Ascomycota</taxon>
        <taxon>Pezizomycotina</taxon>
        <taxon>Eurotiomycetes</taxon>
        <taxon>Chaetothyriomycetidae</taxon>
        <taxon>Chaetothyriales</taxon>
        <taxon>Herpotrichiellaceae</taxon>
        <taxon>Phialophora</taxon>
    </lineage>
</organism>
<reference evidence="1 2" key="1">
    <citation type="submission" date="2015-01" db="EMBL/GenBank/DDBJ databases">
        <title>The Genome Sequence of Capronia semiimmersa CBS27337.</title>
        <authorList>
            <consortium name="The Broad Institute Genomics Platform"/>
            <person name="Cuomo C."/>
            <person name="de Hoog S."/>
            <person name="Gorbushina A."/>
            <person name="Stielow B."/>
            <person name="Teixiera M."/>
            <person name="Abouelleil A."/>
            <person name="Chapman S.B."/>
            <person name="Priest M."/>
            <person name="Young S.K."/>
            <person name="Wortman J."/>
            <person name="Nusbaum C."/>
            <person name="Birren B."/>
        </authorList>
    </citation>
    <scope>NUCLEOTIDE SEQUENCE [LARGE SCALE GENOMIC DNA]</scope>
    <source>
        <strain evidence="1 2">CBS 27337</strain>
    </source>
</reference>
<proteinExistence type="predicted"/>
<protein>
    <submittedName>
        <fullName evidence="1">Uncharacterized protein</fullName>
    </submittedName>
</protein>
<evidence type="ECO:0000313" key="1">
    <source>
        <dbReference type="EMBL" id="KIW66204.1"/>
    </source>
</evidence>
<name>A0A0D2G269_9EURO</name>
<gene>
    <name evidence="1" type="ORF">PV04_08404</name>
</gene>
<dbReference type="HOGENOM" id="CLU_1434277_0_0_1"/>
<dbReference type="Proteomes" id="UP000054266">
    <property type="component" value="Unassembled WGS sequence"/>
</dbReference>
<evidence type="ECO:0000313" key="2">
    <source>
        <dbReference type="Proteomes" id="UP000054266"/>
    </source>
</evidence>
<dbReference type="AlphaFoldDB" id="A0A0D2G269"/>